<dbReference type="PANTHER" id="PTHR11070:SF64">
    <property type="entry name" value="ATP-DEPENDENT DNA HELICASE REP"/>
    <property type="match status" value="1"/>
</dbReference>
<dbReference type="HOGENOM" id="CLU_004585_5_4_4"/>
<evidence type="ECO:0000256" key="11">
    <source>
        <dbReference type="HAMAP-Rule" id="MF_01920"/>
    </source>
</evidence>
<evidence type="ECO:0000256" key="6">
    <source>
        <dbReference type="ARBA" id="ARBA00022840"/>
    </source>
</evidence>
<evidence type="ECO:0000256" key="3">
    <source>
        <dbReference type="ARBA" id="ARBA00022741"/>
    </source>
</evidence>
<evidence type="ECO:0000256" key="5">
    <source>
        <dbReference type="ARBA" id="ARBA00022806"/>
    </source>
</evidence>
<evidence type="ECO:0000256" key="9">
    <source>
        <dbReference type="ARBA" id="ARBA00034617"/>
    </source>
</evidence>
<comment type="similarity">
    <text evidence="1 11">Belongs to the helicase family. UvrD subfamily.</text>
</comment>
<dbReference type="HAMAP" id="MF_01920">
    <property type="entry name" value="Helicase_Rep"/>
    <property type="match status" value="1"/>
</dbReference>
<evidence type="ECO:0000256" key="7">
    <source>
        <dbReference type="ARBA" id="ARBA00023125"/>
    </source>
</evidence>
<proteinExistence type="inferred from homology"/>
<comment type="function">
    <text evidence="11">Rep helicase is a single-stranded DNA-dependent ATPase involved in DNA replication; it can initiate unwinding at a nick in the DNA. It binds to the single-stranded DNA and acts in a progressive fashion along the DNA in the 3' to 5' direction.</text>
</comment>
<name>F7T0Q4_9BURK</name>
<dbReference type="PANTHER" id="PTHR11070">
    <property type="entry name" value="UVRD / RECB / PCRA DNA HELICASE FAMILY MEMBER"/>
    <property type="match status" value="1"/>
</dbReference>
<dbReference type="GO" id="GO:0043138">
    <property type="term" value="F:3'-5' DNA helicase activity"/>
    <property type="evidence" value="ECO:0007669"/>
    <property type="project" value="UniProtKB-UniRule"/>
</dbReference>
<feature type="domain" description="UvrD-like helicase C-terminal" evidence="14">
    <location>
        <begin position="286"/>
        <end position="573"/>
    </location>
</feature>
<evidence type="ECO:0000313" key="15">
    <source>
        <dbReference type="EMBL" id="EGP46100.1"/>
    </source>
</evidence>
<dbReference type="RefSeq" id="WP_006392539.1">
    <property type="nucleotide sequence ID" value="NZ_GL982453.1"/>
</dbReference>
<dbReference type="InterPro" id="IPR014017">
    <property type="entry name" value="DNA_helicase_UvrD-like_C"/>
</dbReference>
<dbReference type="eggNOG" id="COG0210">
    <property type="taxonomic scope" value="Bacteria"/>
</dbReference>
<comment type="subunit">
    <text evidence="11">Homodimer.</text>
</comment>
<evidence type="ECO:0000256" key="12">
    <source>
        <dbReference type="PROSITE-ProRule" id="PRU00560"/>
    </source>
</evidence>
<gene>
    <name evidence="11" type="primary">rep</name>
    <name evidence="15" type="ORF">AXXA_12562</name>
</gene>
<dbReference type="Gene3D" id="1.10.486.10">
    <property type="entry name" value="PCRA, domain 4"/>
    <property type="match status" value="1"/>
</dbReference>
<evidence type="ECO:0000256" key="2">
    <source>
        <dbReference type="ARBA" id="ARBA00022705"/>
    </source>
</evidence>
<dbReference type="GO" id="GO:0000725">
    <property type="term" value="P:recombinational repair"/>
    <property type="evidence" value="ECO:0007669"/>
    <property type="project" value="TreeGrafter"/>
</dbReference>
<keyword evidence="7 11" id="KW-0238">DNA-binding</keyword>
<dbReference type="GO" id="GO:0005829">
    <property type="term" value="C:cytosol"/>
    <property type="evidence" value="ECO:0007669"/>
    <property type="project" value="TreeGrafter"/>
</dbReference>
<dbReference type="OrthoDB" id="5905204at2"/>
<dbReference type="PROSITE" id="PS51217">
    <property type="entry name" value="UVRD_HELICASE_CTER"/>
    <property type="match status" value="1"/>
</dbReference>
<dbReference type="InterPro" id="IPR000212">
    <property type="entry name" value="DNA_helicase_UvrD/REP"/>
</dbReference>
<keyword evidence="3 11" id="KW-0547">Nucleotide-binding</keyword>
<evidence type="ECO:0000256" key="8">
    <source>
        <dbReference type="ARBA" id="ARBA00023235"/>
    </source>
</evidence>
<keyword evidence="8 11" id="KW-0413">Isomerase</keyword>
<dbReference type="Gene3D" id="1.10.10.160">
    <property type="match status" value="1"/>
</dbReference>
<reference evidence="15 16" key="1">
    <citation type="submission" date="2011-06" db="EMBL/GenBank/DDBJ databases">
        <authorList>
            <person name="Bador J."/>
            <person name="Amoureux L."/>
            <person name="Neuwirth C."/>
        </authorList>
    </citation>
    <scope>NUCLEOTIDE SEQUENCE [LARGE SCALE GENOMIC DNA]</scope>
    <source>
        <strain evidence="15 16">AXX-A</strain>
    </source>
</reference>
<evidence type="ECO:0000256" key="1">
    <source>
        <dbReference type="ARBA" id="ARBA00009922"/>
    </source>
</evidence>
<dbReference type="GO" id="GO:0016887">
    <property type="term" value="F:ATP hydrolysis activity"/>
    <property type="evidence" value="ECO:0007669"/>
    <property type="project" value="RHEA"/>
</dbReference>
<dbReference type="Gene3D" id="3.40.50.300">
    <property type="entry name" value="P-loop containing nucleotide triphosphate hydrolases"/>
    <property type="match status" value="2"/>
</dbReference>
<evidence type="ECO:0000259" key="14">
    <source>
        <dbReference type="PROSITE" id="PS51217"/>
    </source>
</evidence>
<keyword evidence="4 11" id="KW-0378">Hydrolase</keyword>
<comment type="catalytic activity">
    <reaction evidence="10 11">
        <text>ATP + H2O = ADP + phosphate + H(+)</text>
        <dbReference type="Rhea" id="RHEA:13065"/>
        <dbReference type="ChEBI" id="CHEBI:15377"/>
        <dbReference type="ChEBI" id="CHEBI:15378"/>
        <dbReference type="ChEBI" id="CHEBI:30616"/>
        <dbReference type="ChEBI" id="CHEBI:43474"/>
        <dbReference type="ChEBI" id="CHEBI:456216"/>
        <dbReference type="EC" id="5.6.2.4"/>
    </reaction>
</comment>
<keyword evidence="6 11" id="KW-0067">ATP-binding</keyword>
<keyword evidence="2 11" id="KW-0235">DNA replication</keyword>
<feature type="domain" description="UvrD-like helicase ATP-binding" evidence="13">
    <location>
        <begin position="9"/>
        <end position="285"/>
    </location>
</feature>
<dbReference type="PROSITE" id="PS51198">
    <property type="entry name" value="UVRD_HELICASE_ATP_BIND"/>
    <property type="match status" value="1"/>
</dbReference>
<sequence>MSAHEPIGHGLNPAQKEAVLYLDGPCLVLAGAGSGKTRVITQKIAYLLRECGYMGRNVVALTFTNKAAREMDERVKTLVDRKLGKGLTISTFHSLGVKLLREEARNAGLKPTFSILDADDAMAIIQELLATTDKGRLRHVQGIISLWKNALMEPDDAAREAITPGDVEAANVYRSYAATLAAYQAVDFDDLIRIPALLLANNEEVRTRWQNRVRYLLVDEYQDTNVCQYRLVQLLTGPRAMFTAVGDDDQAIYAWRGATIENLAKLTTDYPNLKLIKLEQNYRSVQRILAAANQVIEKNPKLFDKKLWSDLGVGEPILVSPMDGEEHEAESIAMKVSAARFERQAQWKDFAILYRGNHQARILEQALRNLKIPYTISGGQSFFDKAEVRDILAYLRLLANDEDDPAFIRAATTPKRGIGQATLQTLGQYAASRELSLLAAVDETGLESLLAPRQLEPLRTFTEFIRRMQWRAGRGAASARDAAPAEPAGVILDDLVQAIQYERHLFELFEERPAQTRWQNVLELTGWLKRKAEEDNMTLFELVQHVALVTMLERGEEEELDAVKMSTLHASKGLEYPHVYLAGVEEGLLPHLGKDDEDGDPARAAENLATRIQEERRLMYVGITRAQRTLNLSWCKRRRRAREDLVREPSRFIEEMGLDDPTIKEDETTAAMNPKERMAMLKALLKK</sequence>
<evidence type="ECO:0000259" key="13">
    <source>
        <dbReference type="PROSITE" id="PS51198"/>
    </source>
</evidence>
<dbReference type="GO" id="GO:0003697">
    <property type="term" value="F:single-stranded DNA binding"/>
    <property type="evidence" value="ECO:0007669"/>
    <property type="project" value="UniProtKB-UniRule"/>
</dbReference>
<dbReference type="Pfam" id="PF00580">
    <property type="entry name" value="UvrD-helicase"/>
    <property type="match status" value="1"/>
</dbReference>
<dbReference type="EMBL" id="AFRQ01000044">
    <property type="protein sequence ID" value="EGP46100.1"/>
    <property type="molecule type" value="Genomic_DNA"/>
</dbReference>
<evidence type="ECO:0000256" key="4">
    <source>
        <dbReference type="ARBA" id="ARBA00022801"/>
    </source>
</evidence>
<evidence type="ECO:0000256" key="10">
    <source>
        <dbReference type="ARBA" id="ARBA00048988"/>
    </source>
</evidence>
<dbReference type="GO" id="GO:0006260">
    <property type="term" value="P:DNA replication"/>
    <property type="evidence" value="ECO:0007669"/>
    <property type="project" value="UniProtKB-UniRule"/>
</dbReference>
<comment type="catalytic activity">
    <reaction evidence="9 11">
        <text>Couples ATP hydrolysis with the unwinding of duplex DNA by translocating in the 3'-5' direction.</text>
        <dbReference type="EC" id="5.6.2.4"/>
    </reaction>
</comment>
<dbReference type="SUPFAM" id="SSF52540">
    <property type="entry name" value="P-loop containing nucleoside triphosphate hydrolases"/>
    <property type="match status" value="1"/>
</dbReference>
<dbReference type="InterPro" id="IPR027417">
    <property type="entry name" value="P-loop_NTPase"/>
</dbReference>
<dbReference type="Proteomes" id="UP000004853">
    <property type="component" value="Unassembled WGS sequence"/>
</dbReference>
<evidence type="ECO:0000313" key="16">
    <source>
        <dbReference type="Proteomes" id="UP000004853"/>
    </source>
</evidence>
<feature type="binding site" evidence="11">
    <location>
        <position position="283"/>
    </location>
    <ligand>
        <name>ATP</name>
        <dbReference type="ChEBI" id="CHEBI:30616"/>
    </ligand>
</feature>
<comment type="caution">
    <text evidence="15">The sequence shown here is derived from an EMBL/GenBank/DDBJ whole genome shotgun (WGS) entry which is preliminary data.</text>
</comment>
<dbReference type="EC" id="5.6.2.4" evidence="11"/>
<keyword evidence="5 11" id="KW-0347">Helicase</keyword>
<dbReference type="CDD" id="cd17932">
    <property type="entry name" value="DEXQc_UvrD"/>
    <property type="match status" value="1"/>
</dbReference>
<dbReference type="InterPro" id="IPR013986">
    <property type="entry name" value="DExx_box_DNA_helicase_dom_sf"/>
</dbReference>
<dbReference type="Pfam" id="PF13361">
    <property type="entry name" value="UvrD_C"/>
    <property type="match status" value="1"/>
</dbReference>
<dbReference type="InterPro" id="IPR005752">
    <property type="entry name" value="Helicase_Rep"/>
</dbReference>
<protein>
    <recommendedName>
        <fullName evidence="11">ATP-dependent DNA helicase Rep</fullName>
        <ecNumber evidence="11">5.6.2.4</ecNumber>
    </recommendedName>
    <alternativeName>
        <fullName evidence="11">DNA 3'-5' helicase Rep</fullName>
    </alternativeName>
</protein>
<dbReference type="PATRIC" id="fig|1003200.3.peg.2493"/>
<feature type="binding site" evidence="12">
    <location>
        <begin position="30"/>
        <end position="37"/>
    </location>
    <ligand>
        <name>ATP</name>
        <dbReference type="ChEBI" id="CHEBI:30616"/>
    </ligand>
</feature>
<organism evidence="15 16">
    <name type="scientific">Achromobacter insuavis AXX-A</name>
    <dbReference type="NCBI Taxonomy" id="1003200"/>
    <lineage>
        <taxon>Bacteria</taxon>
        <taxon>Pseudomonadati</taxon>
        <taxon>Pseudomonadota</taxon>
        <taxon>Betaproteobacteria</taxon>
        <taxon>Burkholderiales</taxon>
        <taxon>Alcaligenaceae</taxon>
        <taxon>Achromobacter</taxon>
    </lineage>
</organism>
<accession>F7T0Q4</accession>
<dbReference type="AlphaFoldDB" id="F7T0Q4"/>
<dbReference type="InterPro" id="IPR014016">
    <property type="entry name" value="UvrD-like_ATP-bd"/>
</dbReference>
<dbReference type="GO" id="GO:0005524">
    <property type="term" value="F:ATP binding"/>
    <property type="evidence" value="ECO:0007669"/>
    <property type="project" value="UniProtKB-UniRule"/>
</dbReference>